<name>A0ABR1Y727_9PEZI</name>
<proteinExistence type="predicted"/>
<reference evidence="1 2" key="1">
    <citation type="journal article" date="2022" name="G3 (Bethesda)">
        <title>Enemy or ally: a genomic approach to elucidate the lifestyle of Phyllosticta citrichinaensis.</title>
        <authorList>
            <person name="Buijs V.A."/>
            <person name="Groenewald J.Z."/>
            <person name="Haridas S."/>
            <person name="LaButti K.M."/>
            <person name="Lipzen A."/>
            <person name="Martin F.M."/>
            <person name="Barry K."/>
            <person name="Grigoriev I.V."/>
            <person name="Crous P.W."/>
            <person name="Seidl M.F."/>
        </authorList>
    </citation>
    <scope>NUCLEOTIDE SEQUENCE [LARGE SCALE GENOMIC DNA]</scope>
    <source>
        <strain evidence="1 2">CBS 129764</strain>
    </source>
</reference>
<evidence type="ECO:0000313" key="1">
    <source>
        <dbReference type="EMBL" id="KAK8177441.1"/>
    </source>
</evidence>
<evidence type="ECO:0008006" key="3">
    <source>
        <dbReference type="Google" id="ProtNLM"/>
    </source>
</evidence>
<keyword evidence="2" id="KW-1185">Reference proteome</keyword>
<organism evidence="1 2">
    <name type="scientific">Phyllosticta citrichinensis</name>
    <dbReference type="NCBI Taxonomy" id="1130410"/>
    <lineage>
        <taxon>Eukaryota</taxon>
        <taxon>Fungi</taxon>
        <taxon>Dikarya</taxon>
        <taxon>Ascomycota</taxon>
        <taxon>Pezizomycotina</taxon>
        <taxon>Dothideomycetes</taxon>
        <taxon>Dothideomycetes incertae sedis</taxon>
        <taxon>Botryosphaeriales</taxon>
        <taxon>Phyllostictaceae</taxon>
        <taxon>Phyllosticta</taxon>
    </lineage>
</organism>
<protein>
    <recommendedName>
        <fullName evidence="3">F-box domain-containing protein</fullName>
    </recommendedName>
</protein>
<accession>A0ABR1Y727</accession>
<gene>
    <name evidence="1" type="ORF">IWX90DRAFT_492166</name>
</gene>
<evidence type="ECO:0000313" key="2">
    <source>
        <dbReference type="Proteomes" id="UP001456524"/>
    </source>
</evidence>
<dbReference type="Proteomes" id="UP001456524">
    <property type="component" value="Unassembled WGS sequence"/>
</dbReference>
<dbReference type="EMBL" id="JBBWUH010000001">
    <property type="protein sequence ID" value="KAK8177441.1"/>
    <property type="molecule type" value="Genomic_DNA"/>
</dbReference>
<comment type="caution">
    <text evidence="1">The sequence shown here is derived from an EMBL/GenBank/DDBJ whole genome shotgun (WGS) entry which is preliminary data.</text>
</comment>
<sequence>MSFTMAKDTPPSLDRLPTELLLKIVHLVGADSPVGSEAGVSNLVSLSRVNKVLNNACLTLLFRAVKLRFGDFGWHGKLKYVADHHADLNAQLPGMLENLRSFALDNSTTTAINDWDARSLRAFRGAATTLSYVASIASRLRKLVVIVPDSRHAADFCYLTTSAGGLQLPHVRELVVNYGSNFLLLYCENVVSFAAFRVTMRESDSRQKSAARTTTVSMPRQATPQLEYEVLPQEISIPTLGIYTAHGGPPRDLAWLLRRAESLSQLRYLELETSCFGILGHTVALPQVTHLTLRGSLRDFRLMPLVDYELRDSFPNVSKLHIVVTSNSHIPKRAWIYLKDREKATLCAVHFLNVMTNLDAIILTCAKKADRHSVCKAELSWMATAQDGGENYVFGWVSAELSLL</sequence>